<dbReference type="EMBL" id="MCGO01000021">
    <property type="protein sequence ID" value="ORY44699.1"/>
    <property type="molecule type" value="Genomic_DNA"/>
</dbReference>
<name>A0A1Y2CCD4_9FUNG</name>
<gene>
    <name evidence="1" type="ORF">BCR33DRAFT_716672</name>
</gene>
<dbReference type="SUPFAM" id="SSF64076">
    <property type="entry name" value="MTH938-like"/>
    <property type="match status" value="1"/>
</dbReference>
<dbReference type="Pfam" id="PF04430">
    <property type="entry name" value="DUF498"/>
    <property type="match status" value="1"/>
</dbReference>
<dbReference type="PANTHER" id="PTHR21192:SF2">
    <property type="entry name" value="NADH DEHYDROGENASE [UBIQUINONE] 1 ALPHA SUBCOMPLEX ASSEMBLY FACTOR 3"/>
    <property type="match status" value="1"/>
</dbReference>
<evidence type="ECO:0000313" key="2">
    <source>
        <dbReference type="Proteomes" id="UP000193642"/>
    </source>
</evidence>
<dbReference type="Gene3D" id="3.40.1230.10">
    <property type="entry name" value="MTH938-like"/>
    <property type="match status" value="1"/>
</dbReference>
<dbReference type="STRING" id="329046.A0A1Y2CCD4"/>
<sequence length="211" mass="22060">MMNQLRPAIQRTFLRRQLSTGIEEGPRKALLNVLEAPAGSTLIGSVGGSTATIGGVVHRGPVFIVDGRVFLWDVPQYGIGLDTNVGGGGGVGGSASKGAAPTSSDLVDNGVFEGWSSNVLGLLDVVRPTPEILVVGTGAQMQRMPQHLRSYLNGLGMQVEIMSTRHAASTYNLLVQEGRRVAAALLPVIPTSARTGLPLVTVQSGKKPNEL</sequence>
<dbReference type="Proteomes" id="UP000193642">
    <property type="component" value="Unassembled WGS sequence"/>
</dbReference>
<proteinExistence type="predicted"/>
<protein>
    <recommendedName>
        <fullName evidence="3">NADH dehydrogenase [ubiquinone] 1 alpha subcomplex assembly factor 3</fullName>
    </recommendedName>
</protein>
<dbReference type="AlphaFoldDB" id="A0A1Y2CCD4"/>
<dbReference type="PANTHER" id="PTHR21192">
    <property type="entry name" value="NUCLEAR PROTEIN E3-3"/>
    <property type="match status" value="1"/>
</dbReference>
<evidence type="ECO:0000313" key="1">
    <source>
        <dbReference type="EMBL" id="ORY44699.1"/>
    </source>
</evidence>
<comment type="caution">
    <text evidence="1">The sequence shown here is derived from an EMBL/GenBank/DDBJ whole genome shotgun (WGS) entry which is preliminary data.</text>
</comment>
<accession>A0A1Y2CCD4</accession>
<dbReference type="GO" id="GO:0005743">
    <property type="term" value="C:mitochondrial inner membrane"/>
    <property type="evidence" value="ECO:0007669"/>
    <property type="project" value="TreeGrafter"/>
</dbReference>
<dbReference type="OrthoDB" id="20681at2759"/>
<organism evidence="1 2">
    <name type="scientific">Rhizoclosmatium globosum</name>
    <dbReference type="NCBI Taxonomy" id="329046"/>
    <lineage>
        <taxon>Eukaryota</taxon>
        <taxon>Fungi</taxon>
        <taxon>Fungi incertae sedis</taxon>
        <taxon>Chytridiomycota</taxon>
        <taxon>Chytridiomycota incertae sedis</taxon>
        <taxon>Chytridiomycetes</taxon>
        <taxon>Chytridiales</taxon>
        <taxon>Chytriomycetaceae</taxon>
        <taxon>Rhizoclosmatium</taxon>
    </lineage>
</organism>
<reference evidence="1 2" key="1">
    <citation type="submission" date="2016-07" db="EMBL/GenBank/DDBJ databases">
        <title>Pervasive Adenine N6-methylation of Active Genes in Fungi.</title>
        <authorList>
            <consortium name="DOE Joint Genome Institute"/>
            <person name="Mondo S.J."/>
            <person name="Dannebaum R.O."/>
            <person name="Kuo R.C."/>
            <person name="Labutti K."/>
            <person name="Haridas S."/>
            <person name="Kuo A."/>
            <person name="Salamov A."/>
            <person name="Ahrendt S.R."/>
            <person name="Lipzen A."/>
            <person name="Sullivan W."/>
            <person name="Andreopoulos W.B."/>
            <person name="Clum A."/>
            <person name="Lindquist E."/>
            <person name="Daum C."/>
            <person name="Ramamoorthy G.K."/>
            <person name="Gryganskyi A."/>
            <person name="Culley D."/>
            <person name="Magnuson J.K."/>
            <person name="James T.Y."/>
            <person name="O'Malley M.A."/>
            <person name="Stajich J.E."/>
            <person name="Spatafora J.W."/>
            <person name="Visel A."/>
            <person name="Grigoriev I.V."/>
        </authorList>
    </citation>
    <scope>NUCLEOTIDE SEQUENCE [LARGE SCALE GENOMIC DNA]</scope>
    <source>
        <strain evidence="1 2">JEL800</strain>
    </source>
</reference>
<dbReference type="InterPro" id="IPR036748">
    <property type="entry name" value="MTH938-like_sf"/>
</dbReference>
<evidence type="ECO:0008006" key="3">
    <source>
        <dbReference type="Google" id="ProtNLM"/>
    </source>
</evidence>
<dbReference type="GO" id="GO:0032981">
    <property type="term" value="P:mitochondrial respiratory chain complex I assembly"/>
    <property type="evidence" value="ECO:0007669"/>
    <property type="project" value="TreeGrafter"/>
</dbReference>
<keyword evidence="2" id="KW-1185">Reference proteome</keyword>
<dbReference type="InterPro" id="IPR007523">
    <property type="entry name" value="NDUFAF3/AAMDC"/>
</dbReference>